<dbReference type="InterPro" id="IPR011078">
    <property type="entry name" value="PyrdxlP_homeostasis"/>
</dbReference>
<dbReference type="AlphaFoldDB" id="A0A4V3D2U9"/>
<dbReference type="NCBIfam" id="TIGR00044">
    <property type="entry name" value="YggS family pyridoxal phosphate-dependent enzyme"/>
    <property type="match status" value="1"/>
</dbReference>
<feature type="domain" description="Alanine racemase N-terminal" evidence="5">
    <location>
        <begin position="46"/>
        <end position="229"/>
    </location>
</feature>
<dbReference type="EMBL" id="SNYH01000005">
    <property type="protein sequence ID" value="TDQ23815.1"/>
    <property type="molecule type" value="Genomic_DNA"/>
</dbReference>
<dbReference type="RefSeq" id="WP_133536958.1">
    <property type="nucleotide sequence ID" value="NZ_SNYH01000005.1"/>
</dbReference>
<dbReference type="HAMAP" id="MF_02087">
    <property type="entry name" value="PLP_homeostasis"/>
    <property type="match status" value="1"/>
</dbReference>
<dbReference type="GO" id="GO:0030170">
    <property type="term" value="F:pyridoxal phosphate binding"/>
    <property type="evidence" value="ECO:0007669"/>
    <property type="project" value="UniProtKB-UniRule"/>
</dbReference>
<evidence type="ECO:0000313" key="7">
    <source>
        <dbReference type="Proteomes" id="UP000295390"/>
    </source>
</evidence>
<dbReference type="PANTHER" id="PTHR10146:SF14">
    <property type="entry name" value="PYRIDOXAL PHOSPHATE HOMEOSTASIS PROTEIN"/>
    <property type="match status" value="1"/>
</dbReference>
<dbReference type="PIRSF" id="PIRSF004848">
    <property type="entry name" value="YBL036c_PLPDEIII"/>
    <property type="match status" value="1"/>
</dbReference>
<evidence type="ECO:0000313" key="6">
    <source>
        <dbReference type="EMBL" id="TDQ23815.1"/>
    </source>
</evidence>
<evidence type="ECO:0000256" key="4">
    <source>
        <dbReference type="RuleBase" id="RU004514"/>
    </source>
</evidence>
<dbReference type="Gene3D" id="3.20.20.10">
    <property type="entry name" value="Alanine racemase"/>
    <property type="match status" value="1"/>
</dbReference>
<proteinExistence type="inferred from homology"/>
<dbReference type="Pfam" id="PF01168">
    <property type="entry name" value="Ala_racemase_N"/>
    <property type="match status" value="1"/>
</dbReference>
<comment type="similarity">
    <text evidence="2 4">Belongs to the pyridoxal phosphate-binding protein YggS/PROSC family.</text>
</comment>
<accession>A0A4V3D2U9</accession>
<dbReference type="OrthoDB" id="9804072at2"/>
<gene>
    <name evidence="6" type="ORF">DFQ07_2345</name>
</gene>
<organism evidence="6 7">
    <name type="scientific">Tenacibaculum caenipelagi</name>
    <dbReference type="NCBI Taxonomy" id="1325435"/>
    <lineage>
        <taxon>Bacteria</taxon>
        <taxon>Pseudomonadati</taxon>
        <taxon>Bacteroidota</taxon>
        <taxon>Flavobacteriia</taxon>
        <taxon>Flavobacteriales</taxon>
        <taxon>Flavobacteriaceae</taxon>
        <taxon>Tenacibaculum</taxon>
    </lineage>
</organism>
<dbReference type="InterPro" id="IPR029066">
    <property type="entry name" value="PLP-binding_barrel"/>
</dbReference>
<dbReference type="FunFam" id="3.20.20.10:FF:000018">
    <property type="entry name" value="Pyridoxal phosphate homeostasis protein"/>
    <property type="match status" value="1"/>
</dbReference>
<evidence type="ECO:0000256" key="2">
    <source>
        <dbReference type="HAMAP-Rule" id="MF_02087"/>
    </source>
</evidence>
<dbReference type="SUPFAM" id="SSF51419">
    <property type="entry name" value="PLP-binding barrel"/>
    <property type="match status" value="1"/>
</dbReference>
<dbReference type="InterPro" id="IPR001608">
    <property type="entry name" value="Ala_racemase_N"/>
</dbReference>
<evidence type="ECO:0000259" key="5">
    <source>
        <dbReference type="Pfam" id="PF01168"/>
    </source>
</evidence>
<feature type="modified residue" description="N6-(pyridoxal phosphate)lysine" evidence="2 3">
    <location>
        <position position="36"/>
    </location>
</feature>
<evidence type="ECO:0000256" key="3">
    <source>
        <dbReference type="PIRSR" id="PIRSR004848-1"/>
    </source>
</evidence>
<evidence type="ECO:0000256" key="1">
    <source>
        <dbReference type="ARBA" id="ARBA00022898"/>
    </source>
</evidence>
<comment type="caution">
    <text evidence="6">The sequence shown here is derived from an EMBL/GenBank/DDBJ whole genome shotgun (WGS) entry which is preliminary data.</text>
</comment>
<dbReference type="Proteomes" id="UP000295390">
    <property type="component" value="Unassembled WGS sequence"/>
</dbReference>
<keyword evidence="1 2" id="KW-0663">Pyridoxal phosphate</keyword>
<name>A0A4V3D2U9_9FLAO</name>
<dbReference type="CDD" id="cd00635">
    <property type="entry name" value="PLPDE_III_YBL036c_like"/>
    <property type="match status" value="1"/>
</dbReference>
<comment type="function">
    <text evidence="2">Pyridoxal 5'-phosphate (PLP)-binding protein, which is involved in PLP homeostasis.</text>
</comment>
<comment type="cofactor">
    <cofactor evidence="3">
        <name>pyridoxal 5'-phosphate</name>
        <dbReference type="ChEBI" id="CHEBI:597326"/>
    </cofactor>
</comment>
<dbReference type="PANTHER" id="PTHR10146">
    <property type="entry name" value="PROLINE SYNTHETASE CO-TRANSCRIBED BACTERIAL HOMOLOG PROTEIN"/>
    <property type="match status" value="1"/>
</dbReference>
<sequence length="244" mass="27981">MDNIQNNLNIIHQRIKFACKKANRNPKDVRLLLATKTVTPERINFALAQGETLIGENKVQELKQKCDAVKELQPEVHFIGHLQSNKIKEVLKWTSCIESIDRFSIAEKLHQRLTFEEKEIDVYIQVNTSFEESKFGVKPEETIELVKKISEFKNIHIKGLMTIGLLSSESTEIRKCFQLLKQLQEEIKTLQIPNVEMNELSMGMSGDLEIAIEEGATIVRVGTAIFGERVYPDSYYWNESKANA</sequence>
<reference evidence="6 7" key="1">
    <citation type="submission" date="2019-03" db="EMBL/GenBank/DDBJ databases">
        <title>Genomic Encyclopedia of Type Strains, Phase III (KMG-III): the genomes of soil and plant-associated and newly described type strains.</title>
        <authorList>
            <person name="Whitman W."/>
        </authorList>
    </citation>
    <scope>NUCLEOTIDE SEQUENCE [LARGE SCALE GENOMIC DNA]</scope>
    <source>
        <strain evidence="6 7">CECT 8283</strain>
    </source>
</reference>
<keyword evidence="7" id="KW-1185">Reference proteome</keyword>
<protein>
    <recommendedName>
        <fullName evidence="2">Pyridoxal phosphate homeostasis protein</fullName>
        <shortName evidence="2">PLP homeostasis protein</shortName>
    </recommendedName>
</protein>